<evidence type="ECO:0000256" key="4">
    <source>
        <dbReference type="RuleBase" id="RU367031"/>
    </source>
</evidence>
<name>A0A7J7HUU4_CAMSI</name>
<gene>
    <name evidence="7" type="ORF">HYC85_008700</name>
</gene>
<dbReference type="AlphaFoldDB" id="A0A7J7HUU4"/>
<feature type="domain" description="PPC" evidence="6">
    <location>
        <begin position="277"/>
        <end position="421"/>
    </location>
</feature>
<dbReference type="CDD" id="cd11378">
    <property type="entry name" value="DUF296"/>
    <property type="match status" value="1"/>
</dbReference>
<feature type="compositionally biased region" description="Low complexity" evidence="5">
    <location>
        <begin position="542"/>
        <end position="556"/>
    </location>
</feature>
<feature type="region of interest" description="Disordered" evidence="5">
    <location>
        <begin position="528"/>
        <end position="584"/>
    </location>
</feature>
<dbReference type="InterPro" id="IPR039605">
    <property type="entry name" value="AHL"/>
</dbReference>
<dbReference type="PANTHER" id="PTHR31500">
    <property type="entry name" value="AT-HOOK MOTIF NUCLEAR-LOCALIZED PROTEIN 9"/>
    <property type="match status" value="1"/>
</dbReference>
<evidence type="ECO:0000256" key="2">
    <source>
        <dbReference type="ARBA" id="ARBA00023125"/>
    </source>
</evidence>
<evidence type="ECO:0000259" key="6">
    <source>
        <dbReference type="PROSITE" id="PS51742"/>
    </source>
</evidence>
<dbReference type="EMBL" id="JACBKZ010000003">
    <property type="protein sequence ID" value="KAF5955844.1"/>
    <property type="molecule type" value="Genomic_DNA"/>
</dbReference>
<organism evidence="7 8">
    <name type="scientific">Camellia sinensis</name>
    <name type="common">Tea plant</name>
    <name type="synonym">Thea sinensis</name>
    <dbReference type="NCBI Taxonomy" id="4442"/>
    <lineage>
        <taxon>Eukaryota</taxon>
        <taxon>Viridiplantae</taxon>
        <taxon>Streptophyta</taxon>
        <taxon>Embryophyta</taxon>
        <taxon>Tracheophyta</taxon>
        <taxon>Spermatophyta</taxon>
        <taxon>Magnoliopsida</taxon>
        <taxon>eudicotyledons</taxon>
        <taxon>Gunneridae</taxon>
        <taxon>Pentapetalae</taxon>
        <taxon>asterids</taxon>
        <taxon>Ericales</taxon>
        <taxon>Theaceae</taxon>
        <taxon>Camellia</taxon>
    </lineage>
</organism>
<reference evidence="8" key="1">
    <citation type="journal article" date="2020" name="Nat. Commun.">
        <title>Genome assembly of wild tea tree DASZ reveals pedigree and selection history of tea varieties.</title>
        <authorList>
            <person name="Zhang W."/>
            <person name="Zhang Y."/>
            <person name="Qiu H."/>
            <person name="Guo Y."/>
            <person name="Wan H."/>
            <person name="Zhang X."/>
            <person name="Scossa F."/>
            <person name="Alseekh S."/>
            <person name="Zhang Q."/>
            <person name="Wang P."/>
            <person name="Xu L."/>
            <person name="Schmidt M.H."/>
            <person name="Jia X."/>
            <person name="Li D."/>
            <person name="Zhu A."/>
            <person name="Guo F."/>
            <person name="Chen W."/>
            <person name="Ni D."/>
            <person name="Usadel B."/>
            <person name="Fernie A.R."/>
            <person name="Wen W."/>
        </authorList>
    </citation>
    <scope>NUCLEOTIDE SEQUENCE [LARGE SCALE GENOMIC DNA]</scope>
    <source>
        <strain evidence="8">cv. G240</strain>
    </source>
</reference>
<dbReference type="GO" id="GO:0005634">
    <property type="term" value="C:nucleus"/>
    <property type="evidence" value="ECO:0007669"/>
    <property type="project" value="UniProtKB-SubCell"/>
</dbReference>
<keyword evidence="2 4" id="KW-0238">DNA-binding</keyword>
<protein>
    <recommendedName>
        <fullName evidence="4">AT-hook motif nuclear-localized protein</fullName>
    </recommendedName>
</protein>
<comment type="function">
    <text evidence="4">Transcription factor that specifically binds AT-rich DNA sequences related to the nuclear matrix attachment regions (MARs).</text>
</comment>
<dbReference type="GO" id="GO:0003680">
    <property type="term" value="F:minor groove of adenine-thymine-rich DNA binding"/>
    <property type="evidence" value="ECO:0007669"/>
    <property type="project" value="UniProtKB-UniRule"/>
</dbReference>
<evidence type="ECO:0000256" key="5">
    <source>
        <dbReference type="SAM" id="MobiDB-lite"/>
    </source>
</evidence>
<evidence type="ECO:0000256" key="3">
    <source>
        <dbReference type="ARBA" id="ARBA00023163"/>
    </source>
</evidence>
<keyword evidence="1 4" id="KW-0805">Transcription regulation</keyword>
<comment type="subcellular location">
    <subcellularLocation>
        <location evidence="4">Nucleus</location>
    </subcellularLocation>
</comment>
<keyword evidence="4" id="KW-0539">Nucleus</keyword>
<feature type="compositionally biased region" description="Polar residues" evidence="5">
    <location>
        <begin position="563"/>
        <end position="577"/>
    </location>
</feature>
<dbReference type="Proteomes" id="UP000593564">
    <property type="component" value="Unassembled WGS sequence"/>
</dbReference>
<comment type="domain">
    <text evidence="4">The PPC domain mediates interactions between AHL proteins.</text>
</comment>
<comment type="caution">
    <text evidence="7">The sequence shown here is derived from an EMBL/GenBank/DDBJ whole genome shotgun (WGS) entry which is preliminary data.</text>
</comment>
<keyword evidence="8" id="KW-1185">Reference proteome</keyword>
<dbReference type="PROSITE" id="PS51742">
    <property type="entry name" value="PPC"/>
    <property type="match status" value="1"/>
</dbReference>
<dbReference type="SUPFAM" id="SSF117856">
    <property type="entry name" value="AF0104/ALDC/Ptd012-like"/>
    <property type="match status" value="1"/>
</dbReference>
<dbReference type="Pfam" id="PF03479">
    <property type="entry name" value="PCC"/>
    <property type="match status" value="1"/>
</dbReference>
<sequence length="584" mass="63645">MLATRGGSDRDELVPVLTYRDSGWIFGSGARSCDGGPCKWQQCWVAEEEIWPLDLERVWLRRRVRRGIDLLFGVFSSSEKSPPRRSHLLGEVTSSDKVESFLLKNKDNVSKLRGSSKKNFKSVALFAMENLTTGALVIPSLKRMPVAPPQSYIALQPRFVLATKHPSVVAIGTEYSQPLSNKGPVIPTEICTKPTGISQHCPRMESTKFGNINRDSAVVLTGTTNERRVGHHFGSVEIGRSESAYIFRVALPGARRNGFARSGSGGGSGSEEALADRSFLGRERLRERYFYFQDVSSKMMSFSQNGPRPVCILSANGGMSNVTLHQAATFGGTATHEGRFDILSLCGSFLLTEVGGSAEPNWWVECHISWTRWTCFRWLCCRTSYCCNPCSGLSVGGGRGKGKLHHATGKTRTQTSPLAREHLIYWPNPWSYSGLFRLVGFRNQVLLSRILVIRSSEEFVARARCCFGSSLEPGFGSSSESLRLGWTCSFAFLARASFSSLERLIMGSFIADGGKESKAVNQMEQLSAPSKLSPVGGGGATGATSPPSHGPLSESSGGPGSPLNHSTGAYNNSNPQGMLTMPWR</sequence>
<dbReference type="InterPro" id="IPR005175">
    <property type="entry name" value="PPC_dom"/>
</dbReference>
<evidence type="ECO:0000313" key="7">
    <source>
        <dbReference type="EMBL" id="KAF5955844.1"/>
    </source>
</evidence>
<proteinExistence type="predicted"/>
<accession>A0A7J7HUU4</accession>
<keyword evidence="3 4" id="KW-0804">Transcription</keyword>
<reference evidence="7 8" key="2">
    <citation type="submission" date="2020-07" db="EMBL/GenBank/DDBJ databases">
        <title>Genome assembly of wild tea tree DASZ reveals pedigree and selection history of tea varieties.</title>
        <authorList>
            <person name="Zhang W."/>
        </authorList>
    </citation>
    <scope>NUCLEOTIDE SEQUENCE [LARGE SCALE GENOMIC DNA]</scope>
    <source>
        <strain evidence="8">cv. G240</strain>
        <tissue evidence="7">Leaf</tissue>
    </source>
</reference>
<dbReference type="PANTHER" id="PTHR31500:SF57">
    <property type="entry name" value="AT-HOOK MOTIF NUCLEAR-LOCALIZED PROTEIN 10"/>
    <property type="match status" value="1"/>
</dbReference>
<dbReference type="Gene3D" id="3.30.1330.80">
    <property type="entry name" value="Hypothetical protein, similar to alpha- acetolactate decarboxylase, domain 2"/>
    <property type="match status" value="1"/>
</dbReference>
<evidence type="ECO:0000313" key="8">
    <source>
        <dbReference type="Proteomes" id="UP000593564"/>
    </source>
</evidence>
<evidence type="ECO:0000256" key="1">
    <source>
        <dbReference type="ARBA" id="ARBA00023015"/>
    </source>
</evidence>